<keyword evidence="7" id="KW-1185">Reference proteome</keyword>
<dbReference type="PANTHER" id="PTHR30024">
    <property type="entry name" value="ALIPHATIC SULFONATES-BINDING PROTEIN-RELATED"/>
    <property type="match status" value="1"/>
</dbReference>
<dbReference type="Pfam" id="PF13379">
    <property type="entry name" value="NMT1_2"/>
    <property type="match status" value="1"/>
</dbReference>
<name>A0A4S3ZYB6_9HYPH</name>
<evidence type="ECO:0000256" key="4">
    <source>
        <dbReference type="ARBA" id="ARBA00022519"/>
    </source>
</evidence>
<comment type="subcellular location">
    <subcellularLocation>
        <location evidence="1">Endomembrane system</location>
    </subcellularLocation>
</comment>
<keyword evidence="3" id="KW-1003">Cell membrane</keyword>
<gene>
    <name evidence="6" type="ORF">E6C51_08755</name>
</gene>
<dbReference type="InterPro" id="IPR044527">
    <property type="entry name" value="NrtA/CpmA_ABC-bd_dom"/>
</dbReference>
<sequence length="401" mass="43297">MEVTLGFMPFVDSAALIIASEKGFAADEGLHLRLVRETTWANIRDRVAVGQLDGAPMPAPLPLAANLGLYPVSPALLVAMTLNLAGGAVTVSKALFDMLAQAQPKHDPIRLDPGAAGQALKAVVSRRPASLKPLRFAIGFDHSSQGYQLRYWLNASGLVVGRDVDVVALPSPLMTDALSEGAIHGFCAAEPWNSMAVSKGVGRILTTSAEIWRDGPDKVLGLSKRWVQANELAVDALLRALHRSAQWCGNPDNIEELAGILAAPRHLGVDGHLMLPALTGEVTIAPGVSQHLDGFMVLERKTSGFPRQSQALWFYSQMVRAGHVVHSAENRDSVVKTYRSDLYRRALKPIFAPMPETHDVRQAKGRLHNAGASTPIVPSESERFFDGAIFDPDRLEQHLGS</sequence>
<evidence type="ECO:0000256" key="5">
    <source>
        <dbReference type="ARBA" id="ARBA00023136"/>
    </source>
</evidence>
<organism evidence="6 7">
    <name type="scientific">Allorhizobium terrae</name>
    <dbReference type="NCBI Taxonomy" id="1848972"/>
    <lineage>
        <taxon>Bacteria</taxon>
        <taxon>Pseudomonadati</taxon>
        <taxon>Pseudomonadota</taxon>
        <taxon>Alphaproteobacteria</taxon>
        <taxon>Hyphomicrobiales</taxon>
        <taxon>Rhizobiaceae</taxon>
        <taxon>Rhizobium/Agrobacterium group</taxon>
        <taxon>Allorhizobium</taxon>
    </lineage>
</organism>
<proteinExistence type="predicted"/>
<keyword evidence="2" id="KW-0813">Transport</keyword>
<dbReference type="SUPFAM" id="SSF53850">
    <property type="entry name" value="Periplasmic binding protein-like II"/>
    <property type="match status" value="1"/>
</dbReference>
<keyword evidence="4" id="KW-0997">Cell inner membrane</keyword>
<evidence type="ECO:0000313" key="6">
    <source>
        <dbReference type="EMBL" id="THF50912.1"/>
    </source>
</evidence>
<protein>
    <submittedName>
        <fullName evidence="6">ABC transporter substrate-binding protein</fullName>
    </submittedName>
</protein>
<reference evidence="6 7" key="1">
    <citation type="submission" date="2019-04" db="EMBL/GenBank/DDBJ databases">
        <title>Rhizobium terrae sp. nov., isolated from a paddy soil.</title>
        <authorList>
            <person name="Lin S.-Y."/>
            <person name="Hameed A."/>
            <person name="Huang H.-I."/>
            <person name="Young C.-C."/>
        </authorList>
    </citation>
    <scope>NUCLEOTIDE SEQUENCE [LARGE SCALE GENOMIC DNA]</scope>
    <source>
        <strain evidence="6 7">CC-HIH110</strain>
    </source>
</reference>
<dbReference type="Gene3D" id="3.40.190.10">
    <property type="entry name" value="Periplasmic binding protein-like II"/>
    <property type="match status" value="2"/>
</dbReference>
<dbReference type="PANTHER" id="PTHR30024:SF43">
    <property type="entry name" value="BLL4572 PROTEIN"/>
    <property type="match status" value="1"/>
</dbReference>
<evidence type="ECO:0000256" key="2">
    <source>
        <dbReference type="ARBA" id="ARBA00022448"/>
    </source>
</evidence>
<evidence type="ECO:0000313" key="7">
    <source>
        <dbReference type="Proteomes" id="UP000310754"/>
    </source>
</evidence>
<comment type="caution">
    <text evidence="6">The sequence shown here is derived from an EMBL/GenBank/DDBJ whole genome shotgun (WGS) entry which is preliminary data.</text>
</comment>
<evidence type="ECO:0000256" key="1">
    <source>
        <dbReference type="ARBA" id="ARBA00004308"/>
    </source>
</evidence>
<evidence type="ECO:0000256" key="3">
    <source>
        <dbReference type="ARBA" id="ARBA00022475"/>
    </source>
</evidence>
<dbReference type="EMBL" id="SSOA01000003">
    <property type="protein sequence ID" value="THF50912.1"/>
    <property type="molecule type" value="Genomic_DNA"/>
</dbReference>
<dbReference type="RefSeq" id="WP_190235681.1">
    <property type="nucleotide sequence ID" value="NZ_SSOA01000003.1"/>
</dbReference>
<dbReference type="Proteomes" id="UP000310754">
    <property type="component" value="Unassembled WGS sequence"/>
</dbReference>
<keyword evidence="5" id="KW-0472">Membrane</keyword>
<dbReference type="CDD" id="cd13553">
    <property type="entry name" value="PBP2_NrtA_CpmA_like"/>
    <property type="match status" value="1"/>
</dbReference>
<dbReference type="AlphaFoldDB" id="A0A4S3ZYB6"/>
<dbReference type="GO" id="GO:0012505">
    <property type="term" value="C:endomembrane system"/>
    <property type="evidence" value="ECO:0007669"/>
    <property type="project" value="UniProtKB-SubCell"/>
</dbReference>
<accession>A0A4S3ZYB6</accession>